<dbReference type="InterPro" id="IPR023093">
    <property type="entry name" value="ScpA-like_C"/>
</dbReference>
<dbReference type="GO" id="GO:0003682">
    <property type="term" value="F:chromatin binding"/>
    <property type="evidence" value="ECO:0007669"/>
    <property type="project" value="TreeGrafter"/>
</dbReference>
<dbReference type="GO" id="GO:1990414">
    <property type="term" value="P:replication-born double-strand break repair via sister chromatid exchange"/>
    <property type="evidence" value="ECO:0007669"/>
    <property type="project" value="TreeGrafter"/>
</dbReference>
<accession>A0A1W0X3Q6</accession>
<gene>
    <name evidence="7" type="ORF">BV898_04036</name>
</gene>
<evidence type="ECO:0000256" key="1">
    <source>
        <dbReference type="ARBA" id="ARBA00004123"/>
    </source>
</evidence>
<dbReference type="AlphaFoldDB" id="A0A1W0X3Q6"/>
<dbReference type="GO" id="GO:0007062">
    <property type="term" value="P:sister chromatid cohesion"/>
    <property type="evidence" value="ECO:0007669"/>
    <property type="project" value="InterPro"/>
</dbReference>
<dbReference type="EMBL" id="MTYJ01000019">
    <property type="protein sequence ID" value="OQV22187.1"/>
    <property type="molecule type" value="Genomic_DNA"/>
</dbReference>
<keyword evidence="3" id="KW-0539">Nucleus</keyword>
<feature type="domain" description="Rad21/Rec8-like protein C-terminal eukaryotic" evidence="5">
    <location>
        <begin position="476"/>
        <end position="523"/>
    </location>
</feature>
<sequence length="531" mass="58956">MFYSTQLLSKKGPLGTAWIAGHSMSKKLSKKKVMKTSIVVICKDLGIHIGKFALPVRASLVLGATIILQRKSVYLLFDALDLKKKMDSSRRTGRPTAIDMREVPKNKAVAAVTLEVNPMTLALNLHDLEGFFDEENELTAEYFKRNTARAEQITIPGQMITDYSGRPKKEADPLKDDFGGIGMEDIIITVLPEEEQVHGPIDEQAFDATDDGLGRRDQTRQIEPAAVIPDSQRVDQREASPDVPILPGHRGRSMKLKFDKVTQISKEEFKVQIGNIRAGCKPHRDIEAVKKEAIRKAELSATWTTGDAKMAKSLQASRHNAYLSAVAAFREQAELVLEEDPFGWCGPAPVEPEPEEELVSQNLMAAPVADPLDPGFDVLHLDAAPTNDAGQEQTFQEESVPAINVSEFLSPQRHATQLSGVAQRGVAVKASQDNLGTQLPAPKKIRREATTRDRVERMSACGDYMEARYKKLVNQGEDPTFQRLMDGNSRKKVARSFFYLLGLVKHKKVRVEQPRAYGTIYVTKTDPDTTL</sequence>
<dbReference type="Pfam" id="PF04825">
    <property type="entry name" value="Rad21_Rec8_N"/>
    <property type="match status" value="1"/>
</dbReference>
<dbReference type="InterPro" id="IPR039781">
    <property type="entry name" value="Rad21/Rec8-like"/>
</dbReference>
<evidence type="ECO:0000256" key="4">
    <source>
        <dbReference type="SAM" id="MobiDB-lite"/>
    </source>
</evidence>
<comment type="caution">
    <text evidence="7">The sequence shown here is derived from an EMBL/GenBank/DDBJ whole genome shotgun (WGS) entry which is preliminary data.</text>
</comment>
<evidence type="ECO:0000259" key="5">
    <source>
        <dbReference type="Pfam" id="PF04824"/>
    </source>
</evidence>
<dbReference type="Gene3D" id="1.10.10.580">
    <property type="entry name" value="Structural maintenance of chromosome 1. Chain E"/>
    <property type="match status" value="1"/>
</dbReference>
<feature type="domain" description="Rad21/Rec8-like protein N-terminal" evidence="6">
    <location>
        <begin position="1"/>
        <end position="105"/>
    </location>
</feature>
<dbReference type="OrthoDB" id="10071381at2759"/>
<comment type="similarity">
    <text evidence="2">Belongs to the rad21 family.</text>
</comment>
<evidence type="ECO:0000313" key="7">
    <source>
        <dbReference type="EMBL" id="OQV22187.1"/>
    </source>
</evidence>
<evidence type="ECO:0000259" key="6">
    <source>
        <dbReference type="Pfam" id="PF04825"/>
    </source>
</evidence>
<evidence type="ECO:0000256" key="3">
    <source>
        <dbReference type="ARBA" id="ARBA00023242"/>
    </source>
</evidence>
<evidence type="ECO:0000256" key="2">
    <source>
        <dbReference type="ARBA" id="ARBA00009870"/>
    </source>
</evidence>
<dbReference type="Pfam" id="PF04824">
    <property type="entry name" value="Rad21_Rec8"/>
    <property type="match status" value="1"/>
</dbReference>
<dbReference type="PANTHER" id="PTHR12585:SF69">
    <property type="entry name" value="FI11703P"/>
    <property type="match status" value="1"/>
</dbReference>
<reference evidence="8" key="1">
    <citation type="submission" date="2017-01" db="EMBL/GenBank/DDBJ databases">
        <title>Comparative genomics of anhydrobiosis in the tardigrade Hypsibius dujardini.</title>
        <authorList>
            <person name="Yoshida Y."/>
            <person name="Koutsovoulos G."/>
            <person name="Laetsch D."/>
            <person name="Stevens L."/>
            <person name="Kumar S."/>
            <person name="Horikawa D."/>
            <person name="Ishino K."/>
            <person name="Komine S."/>
            <person name="Tomita M."/>
            <person name="Blaxter M."/>
            <person name="Arakawa K."/>
        </authorList>
    </citation>
    <scope>NUCLEOTIDE SEQUENCE [LARGE SCALE GENOMIC DNA]</scope>
    <source>
        <strain evidence="8">Z151</strain>
    </source>
</reference>
<dbReference type="InterPro" id="IPR006910">
    <property type="entry name" value="Rad21_Rec8_N"/>
</dbReference>
<name>A0A1W0X3Q6_HYPEX</name>
<organism evidence="7 8">
    <name type="scientific">Hypsibius exemplaris</name>
    <name type="common">Freshwater tardigrade</name>
    <dbReference type="NCBI Taxonomy" id="2072580"/>
    <lineage>
        <taxon>Eukaryota</taxon>
        <taxon>Metazoa</taxon>
        <taxon>Ecdysozoa</taxon>
        <taxon>Tardigrada</taxon>
        <taxon>Eutardigrada</taxon>
        <taxon>Parachela</taxon>
        <taxon>Hypsibioidea</taxon>
        <taxon>Hypsibiidae</taxon>
        <taxon>Hypsibius</taxon>
    </lineage>
</organism>
<protein>
    <recommendedName>
        <fullName evidence="9">Double-strand-break repair protein rad21-like protein</fullName>
    </recommendedName>
</protein>
<evidence type="ECO:0008006" key="9">
    <source>
        <dbReference type="Google" id="ProtNLM"/>
    </source>
</evidence>
<dbReference type="GO" id="GO:0008278">
    <property type="term" value="C:cohesin complex"/>
    <property type="evidence" value="ECO:0007669"/>
    <property type="project" value="InterPro"/>
</dbReference>
<evidence type="ECO:0000313" key="8">
    <source>
        <dbReference type="Proteomes" id="UP000192578"/>
    </source>
</evidence>
<dbReference type="GO" id="GO:0005634">
    <property type="term" value="C:nucleus"/>
    <property type="evidence" value="ECO:0007669"/>
    <property type="project" value="UniProtKB-SubCell"/>
</dbReference>
<dbReference type="InterPro" id="IPR006909">
    <property type="entry name" value="Rad21/Rec8_C_eu"/>
</dbReference>
<keyword evidence="8" id="KW-1185">Reference proteome</keyword>
<dbReference type="SUPFAM" id="SSF46785">
    <property type="entry name" value="Winged helix' DNA-binding domain"/>
    <property type="match status" value="1"/>
</dbReference>
<dbReference type="Proteomes" id="UP000192578">
    <property type="component" value="Unassembled WGS sequence"/>
</dbReference>
<proteinExistence type="inferred from homology"/>
<dbReference type="InterPro" id="IPR036390">
    <property type="entry name" value="WH_DNA-bd_sf"/>
</dbReference>
<comment type="subcellular location">
    <subcellularLocation>
        <location evidence="1">Nucleus</location>
    </subcellularLocation>
</comment>
<feature type="region of interest" description="Disordered" evidence="4">
    <location>
        <begin position="205"/>
        <end position="249"/>
    </location>
</feature>
<dbReference type="PANTHER" id="PTHR12585">
    <property type="entry name" value="SCC1 / RAD21 FAMILY MEMBER"/>
    <property type="match status" value="1"/>
</dbReference>